<proteinExistence type="predicted"/>
<keyword evidence="8" id="KW-1185">Reference proteome</keyword>
<evidence type="ECO:0000256" key="1">
    <source>
        <dbReference type="ARBA" id="ARBA00022485"/>
    </source>
</evidence>
<dbReference type="PANTHER" id="PTHR43560:SF1">
    <property type="entry name" value="ION-TRANSLOCATING OXIDOREDUCTASE COMPLEX SUBUNIT B"/>
    <property type="match status" value="1"/>
</dbReference>
<organism evidence="7 8">
    <name type="scientific">Harryflintia acetispora</name>
    <dbReference type="NCBI Taxonomy" id="1849041"/>
    <lineage>
        <taxon>Bacteria</taxon>
        <taxon>Bacillati</taxon>
        <taxon>Bacillota</taxon>
        <taxon>Clostridia</taxon>
        <taxon>Eubacteriales</taxon>
        <taxon>Oscillospiraceae</taxon>
        <taxon>Harryflintia</taxon>
    </lineage>
</organism>
<dbReference type="InterPro" id="IPR004108">
    <property type="entry name" value="Fe_hydrogenase_lsu_C"/>
</dbReference>
<evidence type="ECO:0000259" key="5">
    <source>
        <dbReference type="PROSITE" id="PS51379"/>
    </source>
</evidence>
<dbReference type="SUPFAM" id="SSF53920">
    <property type="entry name" value="Fe-only hydrogenase"/>
    <property type="match status" value="1"/>
</dbReference>
<dbReference type="AlphaFoldDB" id="A0A9X8UI05"/>
<dbReference type="PROSITE" id="PS51379">
    <property type="entry name" value="4FE4S_FER_2"/>
    <property type="match status" value="2"/>
</dbReference>
<evidence type="ECO:0000256" key="4">
    <source>
        <dbReference type="ARBA" id="ARBA00023014"/>
    </source>
</evidence>
<dbReference type="Pfam" id="PF13237">
    <property type="entry name" value="Fer4_10"/>
    <property type="match status" value="1"/>
</dbReference>
<keyword evidence="1" id="KW-0004">4Fe-4S</keyword>
<gene>
    <name evidence="7" type="ORF">EDD78_1097</name>
</gene>
<accession>A0A9X8UI05</accession>
<dbReference type="Proteomes" id="UP000294682">
    <property type="component" value="Unassembled WGS sequence"/>
</dbReference>
<dbReference type="InterPro" id="IPR050395">
    <property type="entry name" value="4Fe4S_Ferredoxin_RnfB"/>
</dbReference>
<sequence>MMESYFHSVTLDRDACKGCTHCVKRCPTEAIRVRGGKAKIIRERCIDCGECIRVCPHHAKQAIFDPLSVIDRFQYKIALPPPALYGQFNNLDDVDILLNALKMMGFDDVFEVARAAEIVSDATRRMMSTGLLPRPVISSACPAVVRLIRVRFPELIHNILPIHAPIEVAARMAKREAAQRTGLPADQIGAFFISPCPAKVTAVRMPLGSRRSAVDGVVAVRDVYPKLIHLMKEVSLPEEMAGSGRMGMGWGSSGGEAAALLNERYLAADGIENVISVLEDLEDNKFTDLDFVELNACSAGCVGGVLNVENPYIAKAKLKRIRKYRPVSCNHIEDEVPREVKFDQAVEYQPVMELDPDIRVAMEKLGRMQAIEQSLPGVDCGSCGAPTCRALAEDVVRGFASEDDCIYRLREMREAIERLQESQSAIKE</sequence>
<keyword evidence="2" id="KW-0479">Metal-binding</keyword>
<dbReference type="GO" id="GO:0046872">
    <property type="term" value="F:metal ion binding"/>
    <property type="evidence" value="ECO:0007669"/>
    <property type="project" value="UniProtKB-KW"/>
</dbReference>
<feature type="domain" description="4Fe-4S ferredoxin-type" evidence="5">
    <location>
        <begin position="37"/>
        <end position="65"/>
    </location>
</feature>
<feature type="domain" description="4Fe-4S ferredoxin-type" evidence="5">
    <location>
        <begin position="7"/>
        <end position="36"/>
    </location>
</feature>
<dbReference type="Gene3D" id="3.30.70.20">
    <property type="match status" value="1"/>
</dbReference>
<name>A0A9X8UI05_9FIRM</name>
<reference evidence="7 8" key="1">
    <citation type="submission" date="2019-03" db="EMBL/GenBank/DDBJ databases">
        <title>Genomic Encyclopedia of Type Strains, Phase IV (KMG-IV): sequencing the most valuable type-strain genomes for metagenomic binning, comparative biology and taxonomic classification.</title>
        <authorList>
            <person name="Goeker M."/>
        </authorList>
    </citation>
    <scope>NUCLEOTIDE SEQUENCE [LARGE SCALE GENOMIC DNA]</scope>
    <source>
        <strain evidence="7 8">DSM 100433</strain>
    </source>
</reference>
<evidence type="ECO:0000259" key="6">
    <source>
        <dbReference type="PROSITE" id="PS51656"/>
    </source>
</evidence>
<evidence type="ECO:0000313" key="7">
    <source>
        <dbReference type="EMBL" id="TCL42543.1"/>
    </source>
</evidence>
<dbReference type="Pfam" id="PF02906">
    <property type="entry name" value="Fe_hyd_lg_C"/>
    <property type="match status" value="2"/>
</dbReference>
<evidence type="ECO:0000313" key="8">
    <source>
        <dbReference type="Proteomes" id="UP000294682"/>
    </source>
</evidence>
<evidence type="ECO:0000256" key="3">
    <source>
        <dbReference type="ARBA" id="ARBA00023004"/>
    </source>
</evidence>
<dbReference type="SUPFAM" id="SSF54862">
    <property type="entry name" value="4Fe-4S ferredoxins"/>
    <property type="match status" value="1"/>
</dbReference>
<comment type="caution">
    <text evidence="7">The sequence shown here is derived from an EMBL/GenBank/DDBJ whole genome shotgun (WGS) entry which is preliminary data.</text>
</comment>
<dbReference type="InterPro" id="IPR007202">
    <property type="entry name" value="4Fe-4S_dom"/>
</dbReference>
<dbReference type="EMBL" id="SLUK01000009">
    <property type="protein sequence ID" value="TCL42543.1"/>
    <property type="molecule type" value="Genomic_DNA"/>
</dbReference>
<dbReference type="InterPro" id="IPR017896">
    <property type="entry name" value="4Fe4S_Fe-S-bd"/>
</dbReference>
<dbReference type="PANTHER" id="PTHR43560">
    <property type="entry name" value="ION-TRANSLOCATING OXIDOREDUCTASE COMPLEX SUBUNIT B"/>
    <property type="match status" value="1"/>
</dbReference>
<dbReference type="InterPro" id="IPR017900">
    <property type="entry name" value="4Fe4S_Fe_S_CS"/>
</dbReference>
<protein>
    <submittedName>
        <fullName evidence="7">Iron only hydrogenase large subunit-like protein</fullName>
    </submittedName>
</protein>
<dbReference type="Gene3D" id="1.10.15.40">
    <property type="entry name" value="Electron transport complex subunit B, putative Fe-S cluster"/>
    <property type="match status" value="1"/>
</dbReference>
<dbReference type="PROSITE" id="PS51656">
    <property type="entry name" value="4FE4S"/>
    <property type="match status" value="1"/>
</dbReference>
<evidence type="ECO:0000256" key="2">
    <source>
        <dbReference type="ARBA" id="ARBA00022723"/>
    </source>
</evidence>
<dbReference type="GO" id="GO:0051539">
    <property type="term" value="F:4 iron, 4 sulfur cluster binding"/>
    <property type="evidence" value="ECO:0007669"/>
    <property type="project" value="UniProtKB-KW"/>
</dbReference>
<dbReference type="PROSITE" id="PS00198">
    <property type="entry name" value="4FE4S_FER_1"/>
    <property type="match status" value="1"/>
</dbReference>
<feature type="domain" description="4Fe-4S" evidence="6">
    <location>
        <begin position="363"/>
        <end position="422"/>
    </location>
</feature>
<dbReference type="InterPro" id="IPR009016">
    <property type="entry name" value="Fe_hydrogenase"/>
</dbReference>
<dbReference type="Pfam" id="PF04060">
    <property type="entry name" value="FeS"/>
    <property type="match status" value="1"/>
</dbReference>
<keyword evidence="3" id="KW-0408">Iron</keyword>
<keyword evidence="4" id="KW-0411">Iron-sulfur</keyword>
<dbReference type="Gene3D" id="3.40.950.10">
    <property type="entry name" value="Fe-only Hydrogenase (Larger Subunit), Chain L, domain 3"/>
    <property type="match status" value="1"/>
</dbReference>